<keyword evidence="2" id="KW-1185">Reference proteome</keyword>
<dbReference type="SUPFAM" id="SSF46955">
    <property type="entry name" value="Putative DNA-binding domain"/>
    <property type="match status" value="1"/>
</dbReference>
<dbReference type="InterPro" id="IPR009061">
    <property type="entry name" value="DNA-bd_dom_put_sf"/>
</dbReference>
<name>A0ABP7EMU3_9ACTN</name>
<evidence type="ECO:0008006" key="3">
    <source>
        <dbReference type="Google" id="ProtNLM"/>
    </source>
</evidence>
<dbReference type="Proteomes" id="UP001500051">
    <property type="component" value="Unassembled WGS sequence"/>
</dbReference>
<evidence type="ECO:0000313" key="2">
    <source>
        <dbReference type="Proteomes" id="UP001500051"/>
    </source>
</evidence>
<reference evidence="2" key="1">
    <citation type="journal article" date="2019" name="Int. J. Syst. Evol. Microbiol.">
        <title>The Global Catalogue of Microorganisms (GCM) 10K type strain sequencing project: providing services to taxonomists for standard genome sequencing and annotation.</title>
        <authorList>
            <consortium name="The Broad Institute Genomics Platform"/>
            <consortium name="The Broad Institute Genome Sequencing Center for Infectious Disease"/>
            <person name="Wu L."/>
            <person name="Ma J."/>
        </authorList>
    </citation>
    <scope>NUCLEOTIDE SEQUENCE [LARGE SCALE GENOMIC DNA]</scope>
    <source>
        <strain evidence="2">JCM 16548</strain>
    </source>
</reference>
<gene>
    <name evidence="1" type="ORF">GCM10022204_44350</name>
</gene>
<organism evidence="1 2">
    <name type="scientific">Microlunatus aurantiacus</name>
    <dbReference type="NCBI Taxonomy" id="446786"/>
    <lineage>
        <taxon>Bacteria</taxon>
        <taxon>Bacillati</taxon>
        <taxon>Actinomycetota</taxon>
        <taxon>Actinomycetes</taxon>
        <taxon>Propionibacteriales</taxon>
        <taxon>Propionibacteriaceae</taxon>
        <taxon>Microlunatus</taxon>
    </lineage>
</organism>
<evidence type="ECO:0000313" key="1">
    <source>
        <dbReference type="EMBL" id="GAA3719331.1"/>
    </source>
</evidence>
<dbReference type="EMBL" id="BAAAYX010000031">
    <property type="protein sequence ID" value="GAA3719331.1"/>
    <property type="molecule type" value="Genomic_DNA"/>
</dbReference>
<proteinExistence type="predicted"/>
<comment type="caution">
    <text evidence="1">The sequence shown here is derived from an EMBL/GenBank/DDBJ whole genome shotgun (WGS) entry which is preliminary data.</text>
</comment>
<sequence>MNGIASVEPADATSVVDPAVLVTRAGSQANRYSIELGEAVRALVRATASEPAIPASELMVVLGHLSTAGYGLAQGLQQLAACLGRSTEQGLYWAAGEDADWSEVAASHLSVGAAVRSLTTASRRAEQWGELAGHAKRQLVREAHAVEVRLSAHLNEPRASVGLRPASTSSEEPVEEWFSDREWLTVEEAAELAGVSFNTMNNSKWRRDYGAPTAHRDDQRRVQFRRDDVLAFRNQRRGAA</sequence>
<protein>
    <recommendedName>
        <fullName evidence="3">Helix-turn-helix domain-containing protein</fullName>
    </recommendedName>
</protein>
<accession>A0ABP7EMU3</accession>